<dbReference type="Pfam" id="PF00899">
    <property type="entry name" value="ThiF"/>
    <property type="match status" value="1"/>
</dbReference>
<dbReference type="GO" id="GO:0005524">
    <property type="term" value="F:ATP binding"/>
    <property type="evidence" value="ECO:0007669"/>
    <property type="project" value="UniProtKB-UniRule"/>
</dbReference>
<comment type="catalytic activity">
    <reaction evidence="9 11">
        <text>ATP + [NEDD8 protein] + [E1 NEDD8-activating enzyme]-L-cysteine = AMP + diphosphate + [E1 NEDD8-activating enzyme]-S-[NEDD8 protein]-yl-L-cysteine.</text>
        <dbReference type="EC" id="6.2.1.64"/>
    </reaction>
</comment>
<evidence type="ECO:0000256" key="3">
    <source>
        <dbReference type="ARBA" id="ARBA00015203"/>
    </source>
</evidence>
<dbReference type="FunFam" id="1.10.10.520:FF:000001">
    <property type="entry name" value="NEDD8-activating enzyme E1 catalytic subunit"/>
    <property type="match status" value="1"/>
</dbReference>
<dbReference type="GeneTree" id="ENSGT00550000074831"/>
<feature type="active site" description="Glycyl thioester intermediate" evidence="10">
    <location>
        <position position="197"/>
    </location>
</feature>
<dbReference type="InterPro" id="IPR000594">
    <property type="entry name" value="ThiF_NAD_FAD-bd"/>
</dbReference>
<reference evidence="13" key="2">
    <citation type="submission" date="2025-08" db="UniProtKB">
        <authorList>
            <consortium name="Ensembl"/>
        </authorList>
    </citation>
    <scope>IDENTIFICATION</scope>
</reference>
<keyword evidence="7 11" id="KW-0067">ATP-binding</keyword>
<dbReference type="InterPro" id="IPR023318">
    <property type="entry name" value="Ub_act_enz_dom_a_sf"/>
</dbReference>
<dbReference type="GO" id="GO:0005737">
    <property type="term" value="C:cytoplasm"/>
    <property type="evidence" value="ECO:0007669"/>
    <property type="project" value="TreeGrafter"/>
</dbReference>
<sequence>MADGDELMAVDEGHVACGGDWDGRWNHLKKFLERSGPFTLPDFEPGTEALSGFRNIHVVDMDTIDISNLNRQFLFRSKDVGRPKAEVAAEFVNSRVPGCNVTPHCQKIQDFDESFYRKFHIIVCGLDSVIARRWMNGMLISLLNYENGVVDQSTIIPLIDGGTEGFKGNARVILPGMTACIDCTLELYPPQINFPMCTIASMPRLPEHCIEFARILQWPKEEPFGDGVSLDGDNPEHIQWVFMKAQERASEFNITGVTYRLTQGVVKRVIPAVASTNAVIAAACATEAFKIATSAYVTLNNYLVFSDVDGLYTYTFEAERKENCSACSQVPQDLQFSSSAKLQDVLQYLTESTSLQMKSPAITTTLQGKNKTLYLQVINIKRSLVFSFSLSPSVLVSLTGAELGLADGQELAVADVTTPQTVLFKLNFTS</sequence>
<dbReference type="Gene3D" id="3.10.20.260">
    <property type="entry name" value="NEDD8-activating enzyme E1, catalytic subunit"/>
    <property type="match status" value="1"/>
</dbReference>
<dbReference type="InterPro" id="IPR033127">
    <property type="entry name" value="UBQ-activ_enz_E1_Cys_AS"/>
</dbReference>
<comment type="similarity">
    <text evidence="2 11">Belongs to the ubiquitin-activating E1 family. UBA3 subfamily.</text>
</comment>
<dbReference type="InterPro" id="IPR030468">
    <property type="entry name" value="Uba3_N"/>
</dbReference>
<dbReference type="InterPro" id="IPR037078">
    <property type="entry name" value="NEDD8-ac_enz1_catalyticsu_C"/>
</dbReference>
<dbReference type="InterPro" id="IPR045886">
    <property type="entry name" value="ThiF/MoeB/HesA"/>
</dbReference>
<evidence type="ECO:0000256" key="10">
    <source>
        <dbReference type="PROSITE-ProRule" id="PRU10132"/>
    </source>
</evidence>
<comment type="function">
    <text evidence="11">Catalytic subunit of the dimeric E1 enzyme, which activates NEDD8.</text>
</comment>
<dbReference type="PROSITE" id="PS00865">
    <property type="entry name" value="UBIQUITIN_ACTIVAT_2"/>
    <property type="match status" value="1"/>
</dbReference>
<evidence type="ECO:0000256" key="9">
    <source>
        <dbReference type="ARBA" id="ARBA00024626"/>
    </source>
</evidence>
<keyword evidence="5 11" id="KW-0547">Nucleotide-binding</keyword>
<dbReference type="AlphaFoldDB" id="A0AAY4E9Y4"/>
<dbReference type="PANTHER" id="PTHR10953:SF6">
    <property type="entry name" value="NEDD8-ACTIVATING ENZYME E1 CATALYTIC SUBUNIT"/>
    <property type="match status" value="1"/>
</dbReference>
<dbReference type="SUPFAM" id="SSF69572">
    <property type="entry name" value="Activating enzymes of the ubiquitin-like proteins"/>
    <property type="match status" value="1"/>
</dbReference>
<comment type="pathway">
    <text evidence="1 11">Protein modification; protein neddylation.</text>
</comment>
<evidence type="ECO:0000256" key="6">
    <source>
        <dbReference type="ARBA" id="ARBA00022786"/>
    </source>
</evidence>
<evidence type="ECO:0000313" key="13">
    <source>
        <dbReference type="Ensembl" id="ENSDCDP00010054463.1"/>
    </source>
</evidence>
<evidence type="ECO:0000256" key="11">
    <source>
        <dbReference type="RuleBase" id="RU368009"/>
    </source>
</evidence>
<organism evidence="13 14">
    <name type="scientific">Denticeps clupeoides</name>
    <name type="common">denticle herring</name>
    <dbReference type="NCBI Taxonomy" id="299321"/>
    <lineage>
        <taxon>Eukaryota</taxon>
        <taxon>Metazoa</taxon>
        <taxon>Chordata</taxon>
        <taxon>Craniata</taxon>
        <taxon>Vertebrata</taxon>
        <taxon>Euteleostomi</taxon>
        <taxon>Actinopterygii</taxon>
        <taxon>Neopterygii</taxon>
        <taxon>Teleostei</taxon>
        <taxon>Clupei</taxon>
        <taxon>Clupeiformes</taxon>
        <taxon>Denticipitoidei</taxon>
        <taxon>Denticipitidae</taxon>
        <taxon>Denticeps</taxon>
    </lineage>
</organism>
<dbReference type="Proteomes" id="UP000694580">
    <property type="component" value="Chromosome 10"/>
</dbReference>
<dbReference type="Gene3D" id="1.10.10.520">
    <property type="entry name" value="Ubiquitin activating enzymes (Uba3). Chain: B, domain 2"/>
    <property type="match status" value="1"/>
</dbReference>
<evidence type="ECO:0000256" key="5">
    <source>
        <dbReference type="ARBA" id="ARBA00022741"/>
    </source>
</evidence>
<proteinExistence type="inferred from homology"/>
<reference evidence="13 14" key="1">
    <citation type="submission" date="2020-06" db="EMBL/GenBank/DDBJ databases">
        <authorList>
            <consortium name="Wellcome Sanger Institute Data Sharing"/>
        </authorList>
    </citation>
    <scope>NUCLEOTIDE SEQUENCE [LARGE SCALE GENOMIC DNA]</scope>
</reference>
<dbReference type="SMART" id="SM01181">
    <property type="entry name" value="E2_bind"/>
    <property type="match status" value="1"/>
</dbReference>
<evidence type="ECO:0000256" key="2">
    <source>
        <dbReference type="ARBA" id="ARBA00006310"/>
    </source>
</evidence>
<protein>
    <recommendedName>
        <fullName evidence="3 11">NEDD8-activating enzyme E1 catalytic subunit</fullName>
        <ecNumber evidence="8 11">6.2.1.64</ecNumber>
    </recommendedName>
</protein>
<dbReference type="GO" id="GO:0045116">
    <property type="term" value="P:protein neddylation"/>
    <property type="evidence" value="ECO:0007669"/>
    <property type="project" value="UniProtKB-UniRule"/>
</dbReference>
<dbReference type="Gene3D" id="3.40.50.720">
    <property type="entry name" value="NAD(P)-binding Rossmann-like Domain"/>
    <property type="match status" value="1"/>
</dbReference>
<feature type="domain" description="E2 binding" evidence="12">
    <location>
        <begin position="334"/>
        <end position="429"/>
    </location>
</feature>
<keyword evidence="6 11" id="KW-0833">Ubl conjugation pathway</keyword>
<dbReference type="GO" id="GO:0019781">
    <property type="term" value="F:NEDD8 activating enzyme activity"/>
    <property type="evidence" value="ECO:0007669"/>
    <property type="project" value="UniProtKB-UniRule"/>
</dbReference>
<evidence type="ECO:0000256" key="1">
    <source>
        <dbReference type="ARBA" id="ARBA00005032"/>
    </source>
</evidence>
<dbReference type="GO" id="GO:0005634">
    <property type="term" value="C:nucleus"/>
    <property type="evidence" value="ECO:0007669"/>
    <property type="project" value="TreeGrafter"/>
</dbReference>
<evidence type="ECO:0000256" key="8">
    <source>
        <dbReference type="ARBA" id="ARBA00023624"/>
    </source>
</evidence>
<evidence type="ECO:0000256" key="7">
    <source>
        <dbReference type="ARBA" id="ARBA00022840"/>
    </source>
</evidence>
<evidence type="ECO:0000256" key="4">
    <source>
        <dbReference type="ARBA" id="ARBA00022598"/>
    </source>
</evidence>
<dbReference type="CDD" id="cd01488">
    <property type="entry name" value="Uba3_RUB"/>
    <property type="match status" value="1"/>
</dbReference>
<evidence type="ECO:0000313" key="14">
    <source>
        <dbReference type="Proteomes" id="UP000694580"/>
    </source>
</evidence>
<dbReference type="InterPro" id="IPR035985">
    <property type="entry name" value="Ubiquitin-activating_enz"/>
</dbReference>
<keyword evidence="4 11" id="KW-0436">Ligase</keyword>
<dbReference type="Pfam" id="PF08825">
    <property type="entry name" value="E2_bind"/>
    <property type="match status" value="1"/>
</dbReference>
<gene>
    <name evidence="13" type="primary">UBA3</name>
</gene>
<dbReference type="Ensembl" id="ENSDCDT00010065047.1">
    <property type="protein sequence ID" value="ENSDCDP00010054463.1"/>
    <property type="gene ID" value="ENSDCDG00010031221.1"/>
</dbReference>
<dbReference type="InterPro" id="IPR014929">
    <property type="entry name" value="E2-binding"/>
</dbReference>
<reference evidence="13" key="3">
    <citation type="submission" date="2025-09" db="UniProtKB">
        <authorList>
            <consortium name="Ensembl"/>
        </authorList>
    </citation>
    <scope>IDENTIFICATION</scope>
</reference>
<accession>A0AAY4E9Y4</accession>
<dbReference type="EC" id="6.2.1.64" evidence="8 11"/>
<name>A0AAY4E9Y4_9TELE</name>
<evidence type="ECO:0000259" key="12">
    <source>
        <dbReference type="SMART" id="SM01181"/>
    </source>
</evidence>
<dbReference type="PANTHER" id="PTHR10953">
    <property type="entry name" value="UBIQUITIN-ACTIVATING ENZYME E1"/>
    <property type="match status" value="1"/>
</dbReference>
<keyword evidence="14" id="KW-1185">Reference proteome</keyword>